<name>A0A7Y0A3A3_9FLAO</name>
<keyword evidence="2" id="KW-1185">Reference proteome</keyword>
<dbReference type="RefSeq" id="WP_169229294.1">
    <property type="nucleotide sequence ID" value="NZ_JABBGF010000001.1"/>
</dbReference>
<dbReference type="AlphaFoldDB" id="A0A7Y0A3A3"/>
<comment type="caution">
    <text evidence="1">The sequence shown here is derived from an EMBL/GenBank/DDBJ whole genome shotgun (WGS) entry which is preliminary data.</text>
</comment>
<evidence type="ECO:0000313" key="2">
    <source>
        <dbReference type="Proteomes" id="UP000552615"/>
    </source>
</evidence>
<dbReference type="Proteomes" id="UP000552615">
    <property type="component" value="Unassembled WGS sequence"/>
</dbReference>
<proteinExistence type="predicted"/>
<protein>
    <submittedName>
        <fullName evidence="1">Uncharacterized protein</fullName>
    </submittedName>
</protein>
<organism evidence="1 2">
    <name type="scientific">Chryseobacterium cheonjiense</name>
    <dbReference type="NCBI Taxonomy" id="2728845"/>
    <lineage>
        <taxon>Bacteria</taxon>
        <taxon>Pseudomonadati</taxon>
        <taxon>Bacteroidota</taxon>
        <taxon>Flavobacteriia</taxon>
        <taxon>Flavobacteriales</taxon>
        <taxon>Weeksellaceae</taxon>
        <taxon>Chryseobacterium group</taxon>
        <taxon>Chryseobacterium</taxon>
    </lineage>
</organism>
<reference evidence="1 2" key="1">
    <citation type="submission" date="2020-04" db="EMBL/GenBank/DDBJ databases">
        <title>Chryseobacterium sp. RJ-7-14 sp. nov., isolated from Jeju soil.</title>
        <authorList>
            <person name="Dahal R.H."/>
            <person name="Chaudhary D.K."/>
        </authorList>
    </citation>
    <scope>NUCLEOTIDE SEQUENCE [LARGE SCALE GENOMIC DNA]</scope>
    <source>
        <strain evidence="1 2">RJ-7-14</strain>
    </source>
</reference>
<evidence type="ECO:0000313" key="1">
    <source>
        <dbReference type="EMBL" id="NML55849.1"/>
    </source>
</evidence>
<accession>A0A7Y0A3A3</accession>
<dbReference type="EMBL" id="JABBGF010000001">
    <property type="protein sequence ID" value="NML55849.1"/>
    <property type="molecule type" value="Genomic_DNA"/>
</dbReference>
<sequence>MKKLIFPIVFFLSGLYSSQSNTITVKIDDSQRYIYETTLNRLRADSYKREVADAIKSHADRYFTELEKIADYFKDIDDIQKPTLQNELEKLKVYGYNILNLLQELDRNQLTGTKLKYTVEKAFSELNSTVQGQTFKELNIYKALVDVRKDVLATATDDVLFTMVQDVSGVSRIDLLRLHKSSFTHLTLRQFLIEQYEKYFLIKHKYQ</sequence>
<gene>
    <name evidence="1" type="ORF">HHL20_00680</name>
</gene>